<gene>
    <name evidence="1" type="ORF">EBBID32_36740</name>
</gene>
<organism evidence="1 2">
    <name type="scientific">Sphingobium indicum BiD32</name>
    <dbReference type="NCBI Taxonomy" id="1301087"/>
    <lineage>
        <taxon>Bacteria</taxon>
        <taxon>Pseudomonadati</taxon>
        <taxon>Pseudomonadota</taxon>
        <taxon>Alphaproteobacteria</taxon>
        <taxon>Sphingomonadales</taxon>
        <taxon>Sphingomonadaceae</taxon>
        <taxon>Sphingobium</taxon>
    </lineage>
</organism>
<proteinExistence type="predicted"/>
<accession>N1MVG7</accession>
<dbReference type="AlphaFoldDB" id="N1MVG7"/>
<evidence type="ECO:0000313" key="2">
    <source>
        <dbReference type="Proteomes" id="UP000013201"/>
    </source>
</evidence>
<comment type="caution">
    <text evidence="1">The sequence shown here is derived from an EMBL/GenBank/DDBJ whole genome shotgun (WGS) entry which is preliminary data.</text>
</comment>
<sequence length="432" mass="45905">MAGLDLKALGGQFARLGRGTVGQIEDAVAFLDVEGGDGEEAIGDGLPLHPRFKLGAGLGVVRIADDPAGTGERACDRHEAFGIAEEGRQACTDFPDDTSAEGGGIILLTGGAGHPIAAGTQHYRNTVEEADLVLKIDAKLLLRFIDEGTGRIIGLQRILIYIVEVDRFDPEVGALAHLVPAIIEADEQLMLDTCSGVEAELQIIVGRKDVHPRVAGVGVEADGAAVGGKGVGRIAVAVRVVGLILQVAVDIACLDTEPDMVREIMRDRSAALKRTAIIAVPSRLADERILVELARRIGRVRQEGTDDRQELGGRSGVILLIEAGQDDIGVGGLLPPDRWREHHAIVRDMVDIGIGVADAGNGADGEIVSQGDVDVTQRFLPIKAAIDQTGFAPRLEHRRLGHQIDQAAYRPLAKQHRSRAAHDFDTVEIIGI</sequence>
<protein>
    <submittedName>
        <fullName evidence="1">Uncharacterized protein</fullName>
    </submittedName>
</protein>
<name>N1MVG7_9SPHN</name>
<dbReference type="Proteomes" id="UP000013201">
    <property type="component" value="Unassembled WGS sequence"/>
</dbReference>
<dbReference type="EMBL" id="CAVK010000188">
    <property type="protein sequence ID" value="CCW19308.1"/>
    <property type="molecule type" value="Genomic_DNA"/>
</dbReference>
<evidence type="ECO:0000313" key="1">
    <source>
        <dbReference type="EMBL" id="CCW19308.1"/>
    </source>
</evidence>
<reference evidence="2" key="2">
    <citation type="submission" date="2013-04" db="EMBL/GenBank/DDBJ databases">
        <title>Bisphenol A degrading Sphingobium sp. strain BiD32.</title>
        <authorList>
            <person name="Nielsen J.L."/>
            <person name="Zhou N.A."/>
            <person name="Kjeldal H."/>
        </authorList>
    </citation>
    <scope>NUCLEOTIDE SEQUENCE [LARGE SCALE GENOMIC DNA]</scope>
    <source>
        <strain evidence="2">BiD32</strain>
    </source>
</reference>
<keyword evidence="2" id="KW-1185">Reference proteome</keyword>
<reference evidence="1 2" key="1">
    <citation type="submission" date="2013-03" db="EMBL/GenBank/DDBJ databases">
        <authorList>
            <person name="Le V."/>
        </authorList>
    </citation>
    <scope>NUCLEOTIDE SEQUENCE [LARGE SCALE GENOMIC DNA]</scope>
    <source>
        <strain evidence="1 2">BiD32</strain>
    </source>
</reference>